<reference evidence="2" key="1">
    <citation type="submission" date="2022-07" db="EMBL/GenBank/DDBJ databases">
        <authorList>
            <consortium name="Clinical and Environmental Microbiology Branch: Whole genome sequencing antimicrobial resistance pathogens in the healthcare setting"/>
        </authorList>
    </citation>
    <scope>NUCLEOTIDE SEQUENCE</scope>
    <source>
        <strain evidence="2">Stenotrophomonas_maltophilia_2021CK-00905</strain>
    </source>
</reference>
<dbReference type="AlphaFoldDB" id="A0AAI9C7H7"/>
<protein>
    <submittedName>
        <fullName evidence="2">DUF3016 domain-containing protein</fullName>
    </submittedName>
</protein>
<dbReference type="Pfam" id="PF11454">
    <property type="entry name" value="DUF3016"/>
    <property type="match status" value="1"/>
</dbReference>
<dbReference type="EMBL" id="ABLOMU010000002">
    <property type="protein sequence ID" value="EKT4439730.1"/>
    <property type="molecule type" value="Genomic_DNA"/>
</dbReference>
<dbReference type="InterPro" id="IPR021557">
    <property type="entry name" value="DUF3016"/>
</dbReference>
<feature type="signal peptide" evidence="1">
    <location>
        <begin position="1"/>
        <end position="21"/>
    </location>
</feature>
<evidence type="ECO:0000256" key="1">
    <source>
        <dbReference type="SAM" id="SignalP"/>
    </source>
</evidence>
<proteinExistence type="predicted"/>
<sequence>MKRSLAIALLAGALVAGGASAAPRTVTDADAPRALQADGPVSVKWEDPAKFTEIRQSTNRFEAERGDWVQQLARYLQTTAAKPLQPGQTLDVTLVDIKRAGDYEPWHGPRGRDIRIMRDIYPPRISLQYTLKDASGRIVSEGDARLSDTGYLHNLGLRSDSDPLRYEKRLIDDWVKRQLASQATAAR</sequence>
<comment type="caution">
    <text evidence="2">The sequence shown here is derived from an EMBL/GenBank/DDBJ whole genome shotgun (WGS) entry which is preliminary data.</text>
</comment>
<name>A0AAI9C7H7_STEMA</name>
<gene>
    <name evidence="2" type="ORF">QEK83_000325</name>
</gene>
<accession>A0AAI9C7H7</accession>
<feature type="chain" id="PRO_5042564077" evidence="1">
    <location>
        <begin position="22"/>
        <end position="187"/>
    </location>
</feature>
<organism evidence="2 3">
    <name type="scientific">Stenotrophomonas maltophilia</name>
    <name type="common">Pseudomonas maltophilia</name>
    <name type="synonym">Xanthomonas maltophilia</name>
    <dbReference type="NCBI Taxonomy" id="40324"/>
    <lineage>
        <taxon>Bacteria</taxon>
        <taxon>Pseudomonadati</taxon>
        <taxon>Pseudomonadota</taxon>
        <taxon>Gammaproteobacteria</taxon>
        <taxon>Lysobacterales</taxon>
        <taxon>Lysobacteraceae</taxon>
        <taxon>Stenotrophomonas</taxon>
        <taxon>Stenotrophomonas maltophilia group</taxon>
    </lineage>
</organism>
<dbReference type="RefSeq" id="WP_049445936.1">
    <property type="nucleotide sequence ID" value="NZ_JALBDF010000021.1"/>
</dbReference>
<evidence type="ECO:0000313" key="2">
    <source>
        <dbReference type="EMBL" id="EKT4439730.1"/>
    </source>
</evidence>
<dbReference type="Proteomes" id="UP001214521">
    <property type="component" value="Unassembled WGS sequence"/>
</dbReference>
<evidence type="ECO:0000313" key="3">
    <source>
        <dbReference type="Proteomes" id="UP001214521"/>
    </source>
</evidence>
<keyword evidence="1" id="KW-0732">Signal</keyword>